<dbReference type="RefSeq" id="WP_126483141.1">
    <property type="nucleotide sequence ID" value="NZ_RXNS01000007.1"/>
</dbReference>
<dbReference type="PANTHER" id="PTHR38766:SF1">
    <property type="entry name" value="FLAGELLAR PROTEIN FLIO"/>
    <property type="match status" value="1"/>
</dbReference>
<evidence type="ECO:0000256" key="4">
    <source>
        <dbReference type="ARBA" id="ARBA00023136"/>
    </source>
</evidence>
<dbReference type="InterPro" id="IPR052205">
    <property type="entry name" value="FliO/MopB"/>
</dbReference>
<dbReference type="NCBIfam" id="TIGR03500">
    <property type="entry name" value="FliO_TIGR"/>
    <property type="match status" value="1"/>
</dbReference>
<evidence type="ECO:0000256" key="2">
    <source>
        <dbReference type="ARBA" id="ARBA00022692"/>
    </source>
</evidence>
<comment type="caution">
    <text evidence="8">The sequence shown here is derived from an EMBL/GenBank/DDBJ whole genome shotgun (WGS) entry which is preliminary data.</text>
</comment>
<feature type="transmembrane region" description="Helical" evidence="7">
    <location>
        <begin position="33"/>
        <end position="50"/>
    </location>
</feature>
<keyword evidence="8" id="KW-0969">Cilium</keyword>
<comment type="subcellular location">
    <subcellularLocation>
        <location evidence="7">Cell membrane</location>
    </subcellularLocation>
    <subcellularLocation>
        <location evidence="7">Bacterial flagellum basal body</location>
    </subcellularLocation>
</comment>
<keyword evidence="1 7" id="KW-1003">Cell membrane</keyword>
<keyword evidence="8" id="KW-0282">Flagellum</keyword>
<evidence type="ECO:0000256" key="6">
    <source>
        <dbReference type="ARBA" id="ARBA00037937"/>
    </source>
</evidence>
<dbReference type="PANTHER" id="PTHR38766">
    <property type="entry name" value="FLAGELLAR PROTEIN FLIO"/>
    <property type="match status" value="1"/>
</dbReference>
<dbReference type="Pfam" id="PF04347">
    <property type="entry name" value="FliO"/>
    <property type="match status" value="1"/>
</dbReference>
<reference evidence="8 9" key="1">
    <citation type="submission" date="2018-12" db="EMBL/GenBank/DDBJ databases">
        <authorList>
            <person name="Yu L."/>
        </authorList>
    </citation>
    <scope>NUCLEOTIDE SEQUENCE [LARGE SCALE GENOMIC DNA]</scope>
    <source>
        <strain evidence="8 9">11S</strain>
    </source>
</reference>
<evidence type="ECO:0000256" key="1">
    <source>
        <dbReference type="ARBA" id="ARBA00022475"/>
    </source>
</evidence>
<name>A0A3S0JWQ6_9GAMM</name>
<organism evidence="8 9">
    <name type="scientific">Halomonas nitroreducens</name>
    <dbReference type="NCBI Taxonomy" id="447425"/>
    <lineage>
        <taxon>Bacteria</taxon>
        <taxon>Pseudomonadati</taxon>
        <taxon>Pseudomonadota</taxon>
        <taxon>Gammaproteobacteria</taxon>
        <taxon>Oceanospirillales</taxon>
        <taxon>Halomonadaceae</taxon>
        <taxon>Halomonas</taxon>
    </lineage>
</organism>
<keyword evidence="8" id="KW-0966">Cell projection</keyword>
<evidence type="ECO:0000313" key="9">
    <source>
        <dbReference type="Proteomes" id="UP000267400"/>
    </source>
</evidence>
<gene>
    <name evidence="8" type="primary">fliO</name>
    <name evidence="8" type="ORF">EKG36_08725</name>
</gene>
<dbReference type="EMBL" id="RXNS01000007">
    <property type="protein sequence ID" value="RTR04396.1"/>
    <property type="molecule type" value="Genomic_DNA"/>
</dbReference>
<sequence length="144" mass="14312">MSQPASSDASVAMDGLTAGGEALIGMATLGKTAAALALILVIILGCSLLLKRLGGASGGQGRRPRVIGSTAVGNRERVVVVEIESTWLVLGVGGGQVSKLHELPAPAEEATMPVAGGADGSFASRFARALRQNAGLGPGPGGRR</sequence>
<keyword evidence="9" id="KW-1185">Reference proteome</keyword>
<proteinExistence type="inferred from homology"/>
<evidence type="ECO:0000313" key="8">
    <source>
        <dbReference type="EMBL" id="RTR04396.1"/>
    </source>
</evidence>
<protein>
    <recommendedName>
        <fullName evidence="7">Flagellar protein</fullName>
    </recommendedName>
</protein>
<evidence type="ECO:0000256" key="5">
    <source>
        <dbReference type="ARBA" id="ARBA00023143"/>
    </source>
</evidence>
<keyword evidence="4 7" id="KW-0472">Membrane</keyword>
<dbReference type="GO" id="GO:0044781">
    <property type="term" value="P:bacterial-type flagellum organization"/>
    <property type="evidence" value="ECO:0007669"/>
    <property type="project" value="UniProtKB-UniRule"/>
</dbReference>
<keyword evidence="2 7" id="KW-0812">Transmembrane</keyword>
<dbReference type="GO" id="GO:0005886">
    <property type="term" value="C:plasma membrane"/>
    <property type="evidence" value="ECO:0007669"/>
    <property type="project" value="UniProtKB-SubCell"/>
</dbReference>
<dbReference type="AlphaFoldDB" id="A0A3S0JWQ6"/>
<comment type="similarity">
    <text evidence="6 7">Belongs to the FliO/MopB family.</text>
</comment>
<dbReference type="Proteomes" id="UP000267400">
    <property type="component" value="Unassembled WGS sequence"/>
</dbReference>
<keyword evidence="5 7" id="KW-0975">Bacterial flagellum</keyword>
<dbReference type="GO" id="GO:0009425">
    <property type="term" value="C:bacterial-type flagellum basal body"/>
    <property type="evidence" value="ECO:0007669"/>
    <property type="project" value="UniProtKB-SubCell"/>
</dbReference>
<keyword evidence="3 7" id="KW-1133">Transmembrane helix</keyword>
<accession>A0A3S0JWQ6</accession>
<dbReference type="InterPro" id="IPR022781">
    <property type="entry name" value="Flagellar_biosynth_FliO"/>
</dbReference>
<evidence type="ECO:0000256" key="7">
    <source>
        <dbReference type="RuleBase" id="RU362064"/>
    </source>
</evidence>
<evidence type="ECO:0000256" key="3">
    <source>
        <dbReference type="ARBA" id="ARBA00022989"/>
    </source>
</evidence>
<dbReference type="OrthoDB" id="6897726at2"/>